<dbReference type="RefSeq" id="WP_341414425.1">
    <property type="nucleotide sequence ID" value="NZ_JBBPCC010000002.1"/>
</dbReference>
<protein>
    <submittedName>
        <fullName evidence="2">IDEAL domain-containing protein</fullName>
    </submittedName>
</protein>
<feature type="domain" description="IDEAL" evidence="1">
    <location>
        <begin position="19"/>
        <end position="55"/>
    </location>
</feature>
<comment type="caution">
    <text evidence="2">The sequence shown here is derived from an EMBL/GenBank/DDBJ whole genome shotgun (WGS) entry which is preliminary data.</text>
</comment>
<organism evidence="2 3">
    <name type="scientific">Paenibacillus filicis</name>
    <dbReference type="NCBI Taxonomy" id="669464"/>
    <lineage>
        <taxon>Bacteria</taxon>
        <taxon>Bacillati</taxon>
        <taxon>Bacillota</taxon>
        <taxon>Bacilli</taxon>
        <taxon>Bacillales</taxon>
        <taxon>Paenibacillaceae</taxon>
        <taxon>Paenibacillus</taxon>
    </lineage>
</organism>
<dbReference type="InterPro" id="IPR014957">
    <property type="entry name" value="IDEAL_dom"/>
</dbReference>
<gene>
    <name evidence="2" type="ORF">WMW72_05560</name>
</gene>
<evidence type="ECO:0000313" key="3">
    <source>
        <dbReference type="Proteomes" id="UP001469365"/>
    </source>
</evidence>
<proteinExistence type="predicted"/>
<dbReference type="Gene3D" id="4.10.810.10">
    <property type="entry name" value="Virus Scaffolding Protein, Chain A"/>
    <property type="match status" value="1"/>
</dbReference>
<dbReference type="SMART" id="SM00914">
    <property type="entry name" value="IDEAL"/>
    <property type="match status" value="1"/>
</dbReference>
<reference evidence="2 3" key="1">
    <citation type="submission" date="2024-04" db="EMBL/GenBank/DDBJ databases">
        <title>draft genome sequnece of Paenibacillus filicis.</title>
        <authorList>
            <person name="Kim D.-U."/>
        </authorList>
    </citation>
    <scope>NUCLEOTIDE SEQUENCE [LARGE SCALE GENOMIC DNA]</scope>
    <source>
        <strain evidence="2 3">KACC14197</strain>
    </source>
</reference>
<evidence type="ECO:0000313" key="2">
    <source>
        <dbReference type="EMBL" id="MEK8127378.1"/>
    </source>
</evidence>
<dbReference type="Pfam" id="PF08858">
    <property type="entry name" value="IDEAL"/>
    <property type="match status" value="1"/>
</dbReference>
<dbReference type="Proteomes" id="UP001469365">
    <property type="component" value="Unassembled WGS sequence"/>
</dbReference>
<sequence length="63" mass="7164">MGKMNVTNDTMLSLFAEMVLDEAVRNFKEKRLYQEIDHALASGDESSFLALTTELNLLRSQVK</sequence>
<dbReference type="EMBL" id="JBBPCC010000002">
    <property type="protein sequence ID" value="MEK8127378.1"/>
    <property type="molecule type" value="Genomic_DNA"/>
</dbReference>
<accession>A0ABU9DI06</accession>
<dbReference type="InterPro" id="IPR027393">
    <property type="entry name" value="Virus_scaffolding_prot_C"/>
</dbReference>
<keyword evidence="3" id="KW-1185">Reference proteome</keyword>
<name>A0ABU9DI06_9BACL</name>
<evidence type="ECO:0000259" key="1">
    <source>
        <dbReference type="SMART" id="SM00914"/>
    </source>
</evidence>